<evidence type="ECO:0000313" key="3">
    <source>
        <dbReference type="Proteomes" id="UP000310249"/>
    </source>
</evidence>
<gene>
    <name evidence="2" type="ORF">CWB99_24150</name>
</gene>
<evidence type="ECO:0000259" key="1">
    <source>
        <dbReference type="Pfam" id="PF00561"/>
    </source>
</evidence>
<dbReference type="AlphaFoldDB" id="A0A5S3WFT0"/>
<organism evidence="2 3">
    <name type="scientific">Pseudoalteromonas rubra</name>
    <dbReference type="NCBI Taxonomy" id="43658"/>
    <lineage>
        <taxon>Bacteria</taxon>
        <taxon>Pseudomonadati</taxon>
        <taxon>Pseudomonadota</taxon>
        <taxon>Gammaproteobacteria</taxon>
        <taxon>Alteromonadales</taxon>
        <taxon>Pseudoalteromonadaceae</taxon>
        <taxon>Pseudoalteromonas</taxon>
    </lineage>
</organism>
<dbReference type="Pfam" id="PF00561">
    <property type="entry name" value="Abhydrolase_1"/>
    <property type="match status" value="1"/>
</dbReference>
<proteinExistence type="predicted"/>
<dbReference type="Gene3D" id="3.40.50.1820">
    <property type="entry name" value="alpha/beta hydrolase"/>
    <property type="match status" value="1"/>
</dbReference>
<dbReference type="SUPFAM" id="SSF53474">
    <property type="entry name" value="alpha/beta-Hydrolases"/>
    <property type="match status" value="1"/>
</dbReference>
<dbReference type="RefSeq" id="WP_138686255.1">
    <property type="nucleotide sequence ID" value="NZ_PNCI01000180.1"/>
</dbReference>
<evidence type="ECO:0000313" key="2">
    <source>
        <dbReference type="EMBL" id="TMP21097.1"/>
    </source>
</evidence>
<dbReference type="OrthoDB" id="9773293at2"/>
<accession>A0A5S3WFT0</accession>
<reference evidence="2 3" key="1">
    <citation type="submission" date="2018-01" db="EMBL/GenBank/DDBJ databases">
        <authorList>
            <person name="Paulsen S."/>
            <person name="Gram L.K."/>
        </authorList>
    </citation>
    <scope>NUCLEOTIDE SEQUENCE [LARGE SCALE GENOMIC DNA]</scope>
    <source>
        <strain evidence="2 3">S2676</strain>
    </source>
</reference>
<dbReference type="Proteomes" id="UP000310249">
    <property type="component" value="Unassembled WGS sequence"/>
</dbReference>
<sequence length="89" mass="9999">EEVEQVRKAIGADSTNFYVLGNSWGGILAMEYALKYQQHIKGLLVSNMVSSAPEYGKYADEVLAKQMKPEVLQTIRAIEAKKDFSNPKY</sequence>
<dbReference type="InterPro" id="IPR029058">
    <property type="entry name" value="AB_hydrolase_fold"/>
</dbReference>
<feature type="domain" description="AB hydrolase-1" evidence="1">
    <location>
        <begin position="3"/>
        <end position="59"/>
    </location>
</feature>
<dbReference type="InterPro" id="IPR000073">
    <property type="entry name" value="AB_hydrolase_1"/>
</dbReference>
<dbReference type="EMBL" id="PNCI01000180">
    <property type="protein sequence ID" value="TMP21097.1"/>
    <property type="molecule type" value="Genomic_DNA"/>
</dbReference>
<protein>
    <submittedName>
        <fullName evidence="2">Proline iminopeptidase</fullName>
    </submittedName>
</protein>
<comment type="caution">
    <text evidence="2">The sequence shown here is derived from an EMBL/GenBank/DDBJ whole genome shotgun (WGS) entry which is preliminary data.</text>
</comment>
<name>A0A5S3WFT0_9GAMM</name>
<feature type="non-terminal residue" evidence="2">
    <location>
        <position position="89"/>
    </location>
</feature>
<feature type="non-terminal residue" evidence="2">
    <location>
        <position position="1"/>
    </location>
</feature>
<reference evidence="3" key="2">
    <citation type="submission" date="2019-06" db="EMBL/GenBank/DDBJ databases">
        <title>Co-occurence of chitin degradation, pigmentation and bioactivity in marine Pseudoalteromonas.</title>
        <authorList>
            <person name="Sonnenschein E.C."/>
            <person name="Bech P.K."/>
        </authorList>
    </citation>
    <scope>NUCLEOTIDE SEQUENCE [LARGE SCALE GENOMIC DNA]</scope>
    <source>
        <strain evidence="3">S2676</strain>
    </source>
</reference>